<dbReference type="EMBL" id="CAJNOK010000941">
    <property type="protein sequence ID" value="CAF0784431.1"/>
    <property type="molecule type" value="Genomic_DNA"/>
</dbReference>
<dbReference type="PANTHER" id="PTHR22624:SF52">
    <property type="entry name" value="CYSTEINE PROTEASE"/>
    <property type="match status" value="1"/>
</dbReference>
<sequence length="587" mass="66265">MLLKPSSIENNPSIARYRTLSASQLSPSSISSTYSIVSHSTTPSPSCSTSSLVLHSTKNSFFKNPRSSKKPEQQQDESRFVMTLMKSPSSSPNTATQRAYNSCNEIGSGLNENESGDNGNSTSNGNNKFFKSKVTAALNHMKYRWAVRMRPNFRNNESPIYLLGRKYNGKDDTSYDDASCSYSEQSYSHFLSDFQQRIYLSYRKQFDPLIGSNSITSDMGWGSSKRNSIEQLKSLAKSHKRPQLYRDIIRLFGDFDSKKCPFSIHRIVEIGDKHGIRPGDWFGPVSVAHALKQAVQSSVELKQIPDNLRVYVSQDAIIYRQDIIDLCCAPSAVEKAKNLLYPTLRDLTTTSTSTVGEKWNFSLLLLVPLRLGLNELDLIYEPYLKEALKLSQTVGIIGGSPKHAVYIIGFQDDNFIDLDPHYSQSTVNVTDDTFDLSSFFCSSPKKLTAKKMDPSCTLGFYCRDRNDFDQFCSEWMHLSDSSSSNYRRATFTSGTNNNPSSCPIFRIMDGTFKDSHLSFSVEYPQEEENILRVTKLNQPTKKNKHSHSIANSSNQNNTNNNNSKQCYTDYDGTHNRLHSLSDDYVFL</sequence>
<evidence type="ECO:0000256" key="5">
    <source>
        <dbReference type="ARBA" id="ARBA00022670"/>
    </source>
</evidence>
<reference evidence="15" key="1">
    <citation type="submission" date="2021-02" db="EMBL/GenBank/DDBJ databases">
        <authorList>
            <person name="Nowell W R."/>
        </authorList>
    </citation>
    <scope>NUCLEOTIDE SEQUENCE</scope>
</reference>
<feature type="compositionally biased region" description="Low complexity" evidence="12">
    <location>
        <begin position="551"/>
        <end position="563"/>
    </location>
</feature>
<keyword evidence="8 11" id="KW-0653">Protein transport</keyword>
<keyword evidence="6 11" id="KW-0378">Hydrolase</keyword>
<dbReference type="GO" id="GO:0019786">
    <property type="term" value="F:protein-phosphatidylethanolamide deconjugating activity"/>
    <property type="evidence" value="ECO:0007669"/>
    <property type="project" value="InterPro"/>
</dbReference>
<proteinExistence type="inferred from homology"/>
<dbReference type="SUPFAM" id="SSF54001">
    <property type="entry name" value="Cysteine proteinases"/>
    <property type="match status" value="1"/>
</dbReference>
<dbReference type="OrthoDB" id="2960936at2759"/>
<dbReference type="Proteomes" id="UP000681722">
    <property type="component" value="Unassembled WGS sequence"/>
</dbReference>
<dbReference type="GO" id="GO:0004197">
    <property type="term" value="F:cysteine-type endopeptidase activity"/>
    <property type="evidence" value="ECO:0007669"/>
    <property type="project" value="TreeGrafter"/>
</dbReference>
<evidence type="ECO:0000313" key="15">
    <source>
        <dbReference type="EMBL" id="CAF1001745.1"/>
    </source>
</evidence>
<comment type="function">
    <text evidence="11">Cysteine protease that plays a key role in autophagy by mediating both proteolytic activation and delipidation of ATG8 family proteins.</text>
</comment>
<dbReference type="Pfam" id="PF03416">
    <property type="entry name" value="Peptidase_C54"/>
    <property type="match status" value="1"/>
</dbReference>
<gene>
    <name evidence="15" type="ORF">GPM918_LOCUS13796</name>
    <name evidence="14" type="ORF">OVA965_LOCUS3791</name>
    <name evidence="17" type="ORF">SRO942_LOCUS13793</name>
    <name evidence="16" type="ORF">TMI583_LOCUS3789</name>
</gene>
<dbReference type="GO" id="GO:0000423">
    <property type="term" value="P:mitophagy"/>
    <property type="evidence" value="ECO:0007669"/>
    <property type="project" value="TreeGrafter"/>
</dbReference>
<evidence type="ECO:0000256" key="2">
    <source>
        <dbReference type="ARBA" id="ARBA00010958"/>
    </source>
</evidence>
<dbReference type="EC" id="3.4.22.-" evidence="11"/>
<dbReference type="InterPro" id="IPR038765">
    <property type="entry name" value="Papain-like_cys_pep_sf"/>
</dbReference>
<dbReference type="AlphaFoldDB" id="A0A814GWN9"/>
<keyword evidence="5 11" id="KW-0645">Protease</keyword>
<evidence type="ECO:0000256" key="1">
    <source>
        <dbReference type="ARBA" id="ARBA00004496"/>
    </source>
</evidence>
<comment type="similarity">
    <text evidence="2 11">Belongs to the peptidase C54 family.</text>
</comment>
<evidence type="ECO:0000313" key="17">
    <source>
        <dbReference type="EMBL" id="CAF3773126.1"/>
    </source>
</evidence>
<name>A0A814GWN9_9BILA</name>
<keyword evidence="18" id="KW-1185">Reference proteome</keyword>
<evidence type="ECO:0000256" key="10">
    <source>
        <dbReference type="ARBA" id="ARBA00029362"/>
    </source>
</evidence>
<evidence type="ECO:0000313" key="18">
    <source>
        <dbReference type="Proteomes" id="UP000663829"/>
    </source>
</evidence>
<dbReference type="Proteomes" id="UP000677228">
    <property type="component" value="Unassembled WGS sequence"/>
</dbReference>
<evidence type="ECO:0000256" key="7">
    <source>
        <dbReference type="ARBA" id="ARBA00022807"/>
    </source>
</evidence>
<dbReference type="GO" id="GO:0034727">
    <property type="term" value="P:piecemeal microautophagy of the nucleus"/>
    <property type="evidence" value="ECO:0007669"/>
    <property type="project" value="TreeGrafter"/>
</dbReference>
<evidence type="ECO:0000256" key="11">
    <source>
        <dbReference type="RuleBase" id="RU363115"/>
    </source>
</evidence>
<accession>A0A814GWN9</accession>
<dbReference type="Proteomes" id="UP000663829">
    <property type="component" value="Unassembled WGS sequence"/>
</dbReference>
<feature type="region of interest" description="Disordered" evidence="12">
    <location>
        <begin position="104"/>
        <end position="127"/>
    </location>
</feature>
<feature type="region of interest" description="Disordered" evidence="12">
    <location>
        <begin position="538"/>
        <end position="567"/>
    </location>
</feature>
<evidence type="ECO:0000313" key="16">
    <source>
        <dbReference type="EMBL" id="CAF3566516.1"/>
    </source>
</evidence>
<evidence type="ECO:0000256" key="8">
    <source>
        <dbReference type="ARBA" id="ARBA00022927"/>
    </source>
</evidence>
<keyword evidence="4 11" id="KW-0963">Cytoplasm</keyword>
<evidence type="ECO:0000256" key="3">
    <source>
        <dbReference type="ARBA" id="ARBA00022448"/>
    </source>
</evidence>
<dbReference type="PANTHER" id="PTHR22624">
    <property type="entry name" value="CYSTEINE PROTEASE ATG4"/>
    <property type="match status" value="1"/>
</dbReference>
<evidence type="ECO:0000256" key="12">
    <source>
        <dbReference type="SAM" id="MobiDB-lite"/>
    </source>
</evidence>
<protein>
    <recommendedName>
        <fullName evidence="11">Cysteine protease</fullName>
        <ecNumber evidence="11">3.4.22.-</ecNumber>
    </recommendedName>
</protein>
<feature type="compositionally biased region" description="Low complexity" evidence="12">
    <location>
        <begin position="107"/>
        <end position="127"/>
    </location>
</feature>
<evidence type="ECO:0000259" key="13">
    <source>
        <dbReference type="Pfam" id="PF03416"/>
    </source>
</evidence>
<evidence type="ECO:0000256" key="4">
    <source>
        <dbReference type="ARBA" id="ARBA00022490"/>
    </source>
</evidence>
<dbReference type="GO" id="GO:0005737">
    <property type="term" value="C:cytoplasm"/>
    <property type="evidence" value="ECO:0007669"/>
    <property type="project" value="UniProtKB-SubCell"/>
</dbReference>
<evidence type="ECO:0000313" key="14">
    <source>
        <dbReference type="EMBL" id="CAF0784431.1"/>
    </source>
</evidence>
<dbReference type="EMBL" id="CAJOBA010000941">
    <property type="protein sequence ID" value="CAF3566516.1"/>
    <property type="molecule type" value="Genomic_DNA"/>
</dbReference>
<keyword evidence="7" id="KW-0788">Thiol protease</keyword>
<dbReference type="EMBL" id="CAJOBC010003225">
    <property type="protein sequence ID" value="CAF3773126.1"/>
    <property type="molecule type" value="Genomic_DNA"/>
</dbReference>
<dbReference type="GO" id="GO:0016485">
    <property type="term" value="P:protein processing"/>
    <property type="evidence" value="ECO:0007669"/>
    <property type="project" value="TreeGrafter"/>
</dbReference>
<keyword evidence="3" id="KW-0813">Transport</keyword>
<dbReference type="InterPro" id="IPR046792">
    <property type="entry name" value="Peptidase_C54_cat"/>
</dbReference>
<dbReference type="GO" id="GO:0035973">
    <property type="term" value="P:aggrephagy"/>
    <property type="evidence" value="ECO:0007669"/>
    <property type="project" value="TreeGrafter"/>
</dbReference>
<dbReference type="EMBL" id="CAJNOQ010003226">
    <property type="protein sequence ID" value="CAF1001745.1"/>
    <property type="molecule type" value="Genomic_DNA"/>
</dbReference>
<comment type="subcellular location">
    <subcellularLocation>
        <location evidence="1 11">Cytoplasm</location>
    </subcellularLocation>
</comment>
<evidence type="ECO:0000256" key="6">
    <source>
        <dbReference type="ARBA" id="ARBA00022801"/>
    </source>
</evidence>
<comment type="caution">
    <text evidence="15">The sequence shown here is derived from an EMBL/GenBank/DDBJ whole genome shotgun (WGS) entry which is preliminary data.</text>
</comment>
<evidence type="ECO:0000256" key="9">
    <source>
        <dbReference type="ARBA" id="ARBA00023006"/>
    </source>
</evidence>
<dbReference type="InterPro" id="IPR005078">
    <property type="entry name" value="Peptidase_C54"/>
</dbReference>
<dbReference type="GO" id="GO:0015031">
    <property type="term" value="P:protein transport"/>
    <property type="evidence" value="ECO:0007669"/>
    <property type="project" value="UniProtKB-KW"/>
</dbReference>
<comment type="catalytic activity">
    <reaction evidence="10">
        <text>[protein]-C-terminal L-amino acid-glycyl-phosphatidylethanolamide + H2O = [protein]-C-terminal L-amino acid-glycine + a 1,2-diacyl-sn-glycero-3-phosphoethanolamine</text>
        <dbReference type="Rhea" id="RHEA:67548"/>
        <dbReference type="Rhea" id="RHEA-COMP:17323"/>
        <dbReference type="Rhea" id="RHEA-COMP:17324"/>
        <dbReference type="ChEBI" id="CHEBI:15377"/>
        <dbReference type="ChEBI" id="CHEBI:64612"/>
        <dbReference type="ChEBI" id="CHEBI:172940"/>
        <dbReference type="ChEBI" id="CHEBI:172941"/>
    </reaction>
    <physiologicalReaction direction="left-to-right" evidence="10">
        <dbReference type="Rhea" id="RHEA:67549"/>
    </physiologicalReaction>
</comment>
<organism evidence="15 18">
    <name type="scientific">Didymodactylos carnosus</name>
    <dbReference type="NCBI Taxonomy" id="1234261"/>
    <lineage>
        <taxon>Eukaryota</taxon>
        <taxon>Metazoa</taxon>
        <taxon>Spiralia</taxon>
        <taxon>Gnathifera</taxon>
        <taxon>Rotifera</taxon>
        <taxon>Eurotatoria</taxon>
        <taxon>Bdelloidea</taxon>
        <taxon>Philodinida</taxon>
        <taxon>Philodinidae</taxon>
        <taxon>Didymodactylos</taxon>
    </lineage>
</organism>
<keyword evidence="9 11" id="KW-0072">Autophagy</keyword>
<dbReference type="GO" id="GO:0000045">
    <property type="term" value="P:autophagosome assembly"/>
    <property type="evidence" value="ECO:0007669"/>
    <property type="project" value="TreeGrafter"/>
</dbReference>
<dbReference type="Proteomes" id="UP000682733">
    <property type="component" value="Unassembled WGS sequence"/>
</dbReference>
<feature type="domain" description="Peptidase C54 catalytic" evidence="13">
    <location>
        <begin position="188"/>
        <end position="473"/>
    </location>
</feature>